<dbReference type="EMBL" id="AF275788">
    <property type="protein sequence ID" value="AAL35014.1"/>
    <property type="molecule type" value="Genomic_DNA"/>
</dbReference>
<evidence type="ECO:0000313" key="2">
    <source>
        <dbReference type="EMBL" id="AAL35014.1"/>
    </source>
</evidence>
<gene>
    <name evidence="2" type="primary">en</name>
</gene>
<feature type="region of interest" description="Disordered" evidence="1">
    <location>
        <begin position="1"/>
        <end position="36"/>
    </location>
</feature>
<organism evidence="2">
    <name type="scientific">Stephanocircus dasyuri</name>
    <dbReference type="NCBI Taxonomy" id="173828"/>
    <lineage>
        <taxon>Eukaryota</taxon>
        <taxon>Metazoa</taxon>
        <taxon>Ecdysozoa</taxon>
        <taxon>Arthropoda</taxon>
        <taxon>Hexapoda</taxon>
        <taxon>Insecta</taxon>
        <taxon>Pterygota</taxon>
        <taxon>Neoptera</taxon>
        <taxon>Endopterygota</taxon>
        <taxon>Siphonaptera</taxon>
        <taxon>Stephanocircidoidea</taxon>
        <taxon>Stephanocircidae</taxon>
        <taxon>Stephanocircus</taxon>
    </lineage>
</organism>
<reference evidence="2" key="1">
    <citation type="submission" date="2000-06" db="EMBL/GenBank/DDBJ databases">
        <title>Multiple independent origins of the engrailed class homeobox intron in insects: One character taxonomy, homoplasy, and the Strepsiptera problem.</title>
        <authorList>
            <person name="Whiting M.F."/>
        </authorList>
    </citation>
    <scope>NUCLEOTIDE SEQUENCE</scope>
</reference>
<name>Q8WTF7_9NEOP</name>
<evidence type="ECO:0000256" key="1">
    <source>
        <dbReference type="SAM" id="MobiDB-lite"/>
    </source>
</evidence>
<accession>Q8WTF7</accession>
<proteinExistence type="predicted"/>
<dbReference type="AlphaFoldDB" id="Q8WTF7"/>
<sequence>PVSAAQARVRGEPLPDGAAAAAAQRRARAQRGADQD</sequence>
<feature type="non-terminal residue" evidence="2">
    <location>
        <position position="1"/>
    </location>
</feature>
<feature type="non-terminal residue" evidence="2">
    <location>
        <position position="36"/>
    </location>
</feature>
<protein>
    <submittedName>
        <fullName evidence="2">Engrailed</fullName>
    </submittedName>
</protein>